<evidence type="ECO:0000313" key="3">
    <source>
        <dbReference type="Proteomes" id="UP000014672"/>
    </source>
</evidence>
<dbReference type="Pfam" id="PF18125">
    <property type="entry name" value="RlmM_FDX"/>
    <property type="match status" value="1"/>
</dbReference>
<sequence length="85" mass="9735">MNKLALHRRAGFEKEVAGEINDKAAQLGIYGFANLKENSGYVIFECYQAGEADRLARELAFNQLIFVRQMIVVGELLQEIRLLRY</sequence>
<organism evidence="2 3">
    <name type="scientific">Glaesserella parasuis ZJ0906</name>
    <dbReference type="NCBI Taxonomy" id="1322346"/>
    <lineage>
        <taxon>Bacteria</taxon>
        <taxon>Pseudomonadati</taxon>
        <taxon>Pseudomonadota</taxon>
        <taxon>Gammaproteobacteria</taxon>
        <taxon>Pasteurellales</taxon>
        <taxon>Pasteurellaceae</taxon>
        <taxon>Glaesserella</taxon>
    </lineage>
</organism>
<dbReference type="Gene3D" id="3.30.70.2810">
    <property type="match status" value="1"/>
</dbReference>
<dbReference type="EMBL" id="CP005384">
    <property type="protein sequence ID" value="AGO15975.1"/>
    <property type="molecule type" value="Genomic_DNA"/>
</dbReference>
<protein>
    <submittedName>
        <fullName evidence="2">23S rRNA C2498 ribose 2'-O-ribose methyltransferase</fullName>
    </submittedName>
</protein>
<dbReference type="AlphaFoldDB" id="A0A806JAN9"/>
<dbReference type="KEGG" id="hpaz:K756_03770"/>
<dbReference type="Proteomes" id="UP000014672">
    <property type="component" value="Chromosome"/>
</dbReference>
<proteinExistence type="predicted"/>
<name>A0A806JAN9_GLAPU</name>
<keyword evidence="2" id="KW-0808">Transferase</keyword>
<dbReference type="GO" id="GO:0008168">
    <property type="term" value="F:methyltransferase activity"/>
    <property type="evidence" value="ECO:0007669"/>
    <property type="project" value="UniProtKB-KW"/>
</dbReference>
<dbReference type="InterPro" id="IPR040739">
    <property type="entry name" value="RlmM_FDX"/>
</dbReference>
<evidence type="ECO:0000313" key="2">
    <source>
        <dbReference type="EMBL" id="AGO15975.1"/>
    </source>
</evidence>
<reference evidence="2 3" key="1">
    <citation type="journal article" date="2013" name="PLoS ONE">
        <title>Complete Genome Analysis of a Haemophilus parasuis Serovar 12 Strain from China.</title>
        <authorList>
            <person name="Li Y."/>
            <person name="Kwok A.H."/>
            <person name="Jiang J."/>
            <person name="Zou Y."/>
            <person name="Zheng F."/>
            <person name="Chen P."/>
            <person name="Hou C."/>
            <person name="Leung F.C."/>
            <person name="Jiang P."/>
        </authorList>
    </citation>
    <scope>NUCLEOTIDE SEQUENCE [LARGE SCALE GENOMIC DNA]</scope>
    <source>
        <strain evidence="2 3">ZJ0906</strain>
    </source>
</reference>
<accession>A0A806JAN9</accession>
<evidence type="ECO:0000259" key="1">
    <source>
        <dbReference type="Pfam" id="PF18125"/>
    </source>
</evidence>
<gene>
    <name evidence="2" type="ORF">K756_03770</name>
</gene>
<dbReference type="GO" id="GO:0032259">
    <property type="term" value="P:methylation"/>
    <property type="evidence" value="ECO:0007669"/>
    <property type="project" value="UniProtKB-KW"/>
</dbReference>
<keyword evidence="2" id="KW-0489">Methyltransferase</keyword>
<feature type="domain" description="RlmM ferredoxin-like" evidence="1">
    <location>
        <begin position="1"/>
        <end position="71"/>
    </location>
</feature>